<name>A0A4R8IFG5_9GAMM</name>
<dbReference type="PANTHER" id="PTHR34848:SF1">
    <property type="entry name" value="BIFUNCTIONAL ADENOSYLCOBALAMIN BIOSYNTHESIS PROTEIN COBU"/>
    <property type="match status" value="1"/>
</dbReference>
<comment type="pathway">
    <text evidence="6 14">Cofactor biosynthesis; adenosylcobalamin biosynthesis; adenosylcobalamin from cob(II)yrinate a,c-diamide: step 5/7.</text>
</comment>
<evidence type="ECO:0000256" key="13">
    <source>
        <dbReference type="ARBA" id="ARBA00023134"/>
    </source>
</evidence>
<evidence type="ECO:0000256" key="2">
    <source>
        <dbReference type="ARBA" id="ARBA00000711"/>
    </source>
</evidence>
<evidence type="ECO:0000256" key="5">
    <source>
        <dbReference type="ARBA" id="ARBA00004692"/>
    </source>
</evidence>
<keyword evidence="9 14" id="KW-0808">Transferase</keyword>
<evidence type="ECO:0000256" key="15">
    <source>
        <dbReference type="PIRSR" id="PIRSR006135-1"/>
    </source>
</evidence>
<keyword evidence="8 14" id="KW-0169">Cobalamin biosynthesis</keyword>
<protein>
    <recommendedName>
        <fullName evidence="14">Bifunctional adenosylcobalamin biosynthesis protein</fullName>
        <ecNumber evidence="14">2.7.1.156</ecNumber>
        <ecNumber evidence="14">2.7.7.62</ecNumber>
    </recommendedName>
</protein>
<dbReference type="EMBL" id="SOQX01000010">
    <property type="protein sequence ID" value="TDX97902.1"/>
    <property type="molecule type" value="Genomic_DNA"/>
</dbReference>
<feature type="binding site" evidence="16">
    <location>
        <begin position="7"/>
        <end position="14"/>
    </location>
    <ligand>
        <name>GTP</name>
        <dbReference type="ChEBI" id="CHEBI:37565"/>
    </ligand>
</feature>
<organism evidence="17 18">
    <name type="scientific">Thiohalophilus thiocyanatoxydans</name>
    <dbReference type="NCBI Taxonomy" id="381308"/>
    <lineage>
        <taxon>Bacteria</taxon>
        <taxon>Pseudomonadati</taxon>
        <taxon>Pseudomonadota</taxon>
        <taxon>Gammaproteobacteria</taxon>
        <taxon>Thiohalomonadales</taxon>
        <taxon>Thiohalophilaceae</taxon>
        <taxon>Thiohalophilus</taxon>
    </lineage>
</organism>
<dbReference type="GO" id="GO:0005524">
    <property type="term" value="F:ATP binding"/>
    <property type="evidence" value="ECO:0007669"/>
    <property type="project" value="UniProtKB-UniRule"/>
</dbReference>
<dbReference type="AlphaFoldDB" id="A0A4R8IFG5"/>
<dbReference type="EC" id="2.7.7.62" evidence="14"/>
<accession>A0A4R8IFG5</accession>
<dbReference type="RefSeq" id="WP_134085264.1">
    <property type="nucleotide sequence ID" value="NZ_SOQX01000010.1"/>
</dbReference>
<dbReference type="InterPro" id="IPR027417">
    <property type="entry name" value="P-loop_NTPase"/>
</dbReference>
<evidence type="ECO:0000256" key="14">
    <source>
        <dbReference type="PIRNR" id="PIRNR006135"/>
    </source>
</evidence>
<keyword evidence="18" id="KW-1185">Reference proteome</keyword>
<dbReference type="GO" id="GO:0005525">
    <property type="term" value="F:GTP binding"/>
    <property type="evidence" value="ECO:0007669"/>
    <property type="project" value="UniProtKB-UniRule"/>
</dbReference>
<evidence type="ECO:0000256" key="6">
    <source>
        <dbReference type="ARBA" id="ARBA00005159"/>
    </source>
</evidence>
<comment type="caution">
    <text evidence="17">The sequence shown here is derived from an EMBL/GenBank/DDBJ whole genome shotgun (WGS) entry which is preliminary data.</text>
</comment>
<dbReference type="Gene3D" id="3.40.50.300">
    <property type="entry name" value="P-loop containing nucleotide triphosphate hydrolases"/>
    <property type="match status" value="1"/>
</dbReference>
<comment type="function">
    <text evidence="4 14">Catalyzes ATP-dependent phosphorylation of adenosylcobinamide and addition of GMP to adenosylcobinamide phosphate.</text>
</comment>
<dbReference type="GO" id="GO:0043752">
    <property type="term" value="F:adenosylcobinamide kinase activity"/>
    <property type="evidence" value="ECO:0007669"/>
    <property type="project" value="UniProtKB-EC"/>
</dbReference>
<dbReference type="NCBIfam" id="NF004469">
    <property type="entry name" value="PRK05800.1"/>
    <property type="match status" value="1"/>
</dbReference>
<evidence type="ECO:0000256" key="11">
    <source>
        <dbReference type="ARBA" id="ARBA00022777"/>
    </source>
</evidence>
<evidence type="ECO:0000256" key="8">
    <source>
        <dbReference type="ARBA" id="ARBA00022573"/>
    </source>
</evidence>
<dbReference type="InterPro" id="IPR003203">
    <property type="entry name" value="CobU/CobP"/>
</dbReference>
<comment type="catalytic activity">
    <reaction evidence="2 14">
        <text>adenosylcob(III)inamide phosphate + GTP + H(+) = adenosylcob(III)inamide-GDP + diphosphate</text>
        <dbReference type="Rhea" id="RHEA:22712"/>
        <dbReference type="ChEBI" id="CHEBI:15378"/>
        <dbReference type="ChEBI" id="CHEBI:33019"/>
        <dbReference type="ChEBI" id="CHEBI:37565"/>
        <dbReference type="ChEBI" id="CHEBI:58502"/>
        <dbReference type="ChEBI" id="CHEBI:60487"/>
        <dbReference type="EC" id="2.7.7.62"/>
    </reaction>
</comment>
<dbReference type="EC" id="2.7.1.156" evidence="14"/>
<keyword evidence="12 14" id="KW-0067">ATP-binding</keyword>
<evidence type="ECO:0000256" key="4">
    <source>
        <dbReference type="ARBA" id="ARBA00003889"/>
    </source>
</evidence>
<evidence type="ECO:0000256" key="12">
    <source>
        <dbReference type="ARBA" id="ARBA00022840"/>
    </source>
</evidence>
<evidence type="ECO:0000256" key="3">
    <source>
        <dbReference type="ARBA" id="ARBA00001522"/>
    </source>
</evidence>
<evidence type="ECO:0000256" key="16">
    <source>
        <dbReference type="PIRSR" id="PIRSR006135-2"/>
    </source>
</evidence>
<feature type="binding site" evidence="16">
    <location>
        <begin position="32"/>
        <end position="34"/>
    </location>
    <ligand>
        <name>GTP</name>
        <dbReference type="ChEBI" id="CHEBI:37565"/>
    </ligand>
</feature>
<evidence type="ECO:0000256" key="7">
    <source>
        <dbReference type="ARBA" id="ARBA00007490"/>
    </source>
</evidence>
<evidence type="ECO:0000256" key="1">
    <source>
        <dbReference type="ARBA" id="ARBA00000312"/>
    </source>
</evidence>
<dbReference type="PIRSF" id="PIRSF006135">
    <property type="entry name" value="CobU"/>
    <property type="match status" value="1"/>
</dbReference>
<feature type="binding site" evidence="16">
    <location>
        <position position="82"/>
    </location>
    <ligand>
        <name>GTP</name>
        <dbReference type="ChEBI" id="CHEBI:37565"/>
    </ligand>
</feature>
<dbReference type="Proteomes" id="UP000294914">
    <property type="component" value="Unassembled WGS sequence"/>
</dbReference>
<feature type="active site" description="GMP-histidine intermediate" evidence="15">
    <location>
        <position position="48"/>
    </location>
</feature>
<dbReference type="GO" id="GO:0009236">
    <property type="term" value="P:cobalamin biosynthetic process"/>
    <property type="evidence" value="ECO:0007669"/>
    <property type="project" value="UniProtKB-UniRule"/>
</dbReference>
<dbReference type="Pfam" id="PF02283">
    <property type="entry name" value="CobU"/>
    <property type="match status" value="1"/>
</dbReference>
<reference evidence="17 18" key="1">
    <citation type="submission" date="2019-03" db="EMBL/GenBank/DDBJ databases">
        <title>Genomic Encyclopedia of Type Strains, Phase IV (KMG-IV): sequencing the most valuable type-strain genomes for metagenomic binning, comparative biology and taxonomic classification.</title>
        <authorList>
            <person name="Goeker M."/>
        </authorList>
    </citation>
    <scope>NUCLEOTIDE SEQUENCE [LARGE SCALE GENOMIC DNA]</scope>
    <source>
        <strain evidence="17 18">DSM 16326</strain>
    </source>
</reference>
<evidence type="ECO:0000256" key="10">
    <source>
        <dbReference type="ARBA" id="ARBA00022741"/>
    </source>
</evidence>
<keyword evidence="17" id="KW-0548">Nucleotidyltransferase</keyword>
<dbReference type="SUPFAM" id="SSF52540">
    <property type="entry name" value="P-loop containing nucleoside triphosphate hydrolases"/>
    <property type="match status" value="1"/>
</dbReference>
<keyword evidence="11 14" id="KW-0418">Kinase</keyword>
<keyword evidence="10 14" id="KW-0547">Nucleotide-binding</keyword>
<dbReference type="OrthoDB" id="9788370at2"/>
<dbReference type="CDD" id="cd00544">
    <property type="entry name" value="CobU"/>
    <property type="match status" value="1"/>
</dbReference>
<gene>
    <name evidence="17" type="ORF">EDC23_2705</name>
</gene>
<keyword evidence="13 14" id="KW-0342">GTP-binding</keyword>
<comment type="catalytic activity">
    <reaction evidence="3">
        <text>adenosylcob(III)inamide + GTP = adenosylcob(III)inamide phosphate + GDP + H(+)</text>
        <dbReference type="Rhea" id="RHEA:15765"/>
        <dbReference type="ChEBI" id="CHEBI:2480"/>
        <dbReference type="ChEBI" id="CHEBI:15378"/>
        <dbReference type="ChEBI" id="CHEBI:37565"/>
        <dbReference type="ChEBI" id="CHEBI:58189"/>
        <dbReference type="ChEBI" id="CHEBI:58502"/>
        <dbReference type="EC" id="2.7.1.156"/>
    </reaction>
</comment>
<evidence type="ECO:0000313" key="18">
    <source>
        <dbReference type="Proteomes" id="UP000294914"/>
    </source>
</evidence>
<evidence type="ECO:0000313" key="17">
    <source>
        <dbReference type="EMBL" id="TDX97902.1"/>
    </source>
</evidence>
<proteinExistence type="inferred from homology"/>
<evidence type="ECO:0000256" key="9">
    <source>
        <dbReference type="ARBA" id="ARBA00022679"/>
    </source>
</evidence>
<comment type="pathway">
    <text evidence="5 14">Cofactor biosynthesis; adenosylcobalamin biosynthesis; adenosylcobalamin from cob(II)yrinate a,c-diamide: step 6/7.</text>
</comment>
<feature type="binding site" evidence="16">
    <location>
        <position position="60"/>
    </location>
    <ligand>
        <name>GTP</name>
        <dbReference type="ChEBI" id="CHEBI:37565"/>
    </ligand>
</feature>
<comment type="similarity">
    <text evidence="7 14">Belongs to the CobU/CobP family.</text>
</comment>
<dbReference type="UniPathway" id="UPA00148">
    <property type="reaction ID" value="UER00236"/>
</dbReference>
<comment type="catalytic activity">
    <reaction evidence="1 14">
        <text>adenosylcob(III)inamide + ATP = adenosylcob(III)inamide phosphate + ADP + H(+)</text>
        <dbReference type="Rhea" id="RHEA:15769"/>
        <dbReference type="ChEBI" id="CHEBI:2480"/>
        <dbReference type="ChEBI" id="CHEBI:15378"/>
        <dbReference type="ChEBI" id="CHEBI:30616"/>
        <dbReference type="ChEBI" id="CHEBI:58502"/>
        <dbReference type="ChEBI" id="CHEBI:456216"/>
        <dbReference type="EC" id="2.7.1.156"/>
    </reaction>
</comment>
<dbReference type="GO" id="GO:0008820">
    <property type="term" value="F:cobinamide phosphate guanylyltransferase activity"/>
    <property type="evidence" value="ECO:0007669"/>
    <property type="project" value="UniProtKB-UniRule"/>
</dbReference>
<sequence>MQQLILGGVRSGKSRHAQQLAQESDKPVTLIATATAGDEEMLERIRRHQQERPAHWQVIEEPLALSAALQQSDDPGAIVLVDCLTLWLTNLLLEEDSHRLEQEQDNLLACLPLLQADLLLVSNEVGQGIIPADPLSRRFADETGRLHQRLARACDRVTMITAGLPQTLKG</sequence>
<dbReference type="PANTHER" id="PTHR34848">
    <property type="match status" value="1"/>
</dbReference>